<dbReference type="InterPro" id="IPR018733">
    <property type="entry name" value="DUF2274"/>
</dbReference>
<keyword evidence="2" id="KW-1185">Reference proteome</keyword>
<name>A0A0B8ZS27_9SPHN</name>
<dbReference type="Proteomes" id="UP000031338">
    <property type="component" value="Unassembled WGS sequence"/>
</dbReference>
<dbReference type="RefSeq" id="WP_017499928.1">
    <property type="nucleotide sequence ID" value="NZ_JRVC01000011.1"/>
</dbReference>
<evidence type="ECO:0000313" key="2">
    <source>
        <dbReference type="Proteomes" id="UP000031338"/>
    </source>
</evidence>
<protein>
    <recommendedName>
        <fullName evidence="3">Transposase</fullName>
    </recommendedName>
</protein>
<proteinExistence type="predicted"/>
<dbReference type="Pfam" id="PF10038">
    <property type="entry name" value="DUF2274"/>
    <property type="match status" value="1"/>
</dbReference>
<comment type="caution">
    <text evidence="1">The sequence shown here is derived from an EMBL/GenBank/DDBJ whole genome shotgun (WGS) entry which is preliminary data.</text>
</comment>
<sequence>MADLKLPRLPDRTPAKITINVMPDLIEALNDYAEAYEAAYGRRESVPDLIPFMLSGFLASDRSFSRARKK</sequence>
<accession>A0A0B8ZS27</accession>
<dbReference type="PATRIC" id="fig|48936.3.peg.2540"/>
<reference evidence="1 2" key="1">
    <citation type="submission" date="2014-10" db="EMBL/GenBank/DDBJ databases">
        <title>Draft genome sequence of Novosphingobium subterraneum DSM 12447.</title>
        <authorList>
            <person name="Gan H.M."/>
            <person name="Gan H.Y."/>
            <person name="Savka M.A."/>
        </authorList>
    </citation>
    <scope>NUCLEOTIDE SEQUENCE [LARGE SCALE GENOMIC DNA]</scope>
    <source>
        <strain evidence="1 2">DSM 12447</strain>
    </source>
</reference>
<organism evidence="1 2">
    <name type="scientific">Novosphingobium subterraneum</name>
    <dbReference type="NCBI Taxonomy" id="48936"/>
    <lineage>
        <taxon>Bacteria</taxon>
        <taxon>Pseudomonadati</taxon>
        <taxon>Pseudomonadota</taxon>
        <taxon>Alphaproteobacteria</taxon>
        <taxon>Sphingomonadales</taxon>
        <taxon>Sphingomonadaceae</taxon>
        <taxon>Novosphingobium</taxon>
    </lineage>
</organism>
<evidence type="ECO:0000313" key="1">
    <source>
        <dbReference type="EMBL" id="KHS45925.1"/>
    </source>
</evidence>
<dbReference type="EMBL" id="JRVC01000011">
    <property type="protein sequence ID" value="KHS45925.1"/>
    <property type="molecule type" value="Genomic_DNA"/>
</dbReference>
<dbReference type="AlphaFoldDB" id="A0A0B8ZS27"/>
<dbReference type="STRING" id="48936.NJ75_02532"/>
<evidence type="ECO:0008006" key="3">
    <source>
        <dbReference type="Google" id="ProtNLM"/>
    </source>
</evidence>
<gene>
    <name evidence="1" type="ORF">NJ75_02532</name>
</gene>